<gene>
    <name evidence="1" type="ORF">A4V15_01395</name>
    <name evidence="2" type="ORF">BVL52_10700</name>
    <name evidence="3" type="ORF">SAMN05216279_10427</name>
</gene>
<evidence type="ECO:0000313" key="5">
    <source>
        <dbReference type="Proteomes" id="UP000183046"/>
    </source>
</evidence>
<reference evidence="3" key="3">
    <citation type="submission" date="2016-10" db="EMBL/GenBank/DDBJ databases">
        <authorList>
            <person name="Varghese N."/>
            <person name="Submissions S."/>
        </authorList>
    </citation>
    <scope>NUCLEOTIDE SEQUENCE</scope>
    <source>
        <strain evidence="3">DSM 15758</strain>
    </source>
</reference>
<evidence type="ECO:0000313" key="2">
    <source>
        <dbReference type="EMBL" id="ONN71618.1"/>
    </source>
</evidence>
<name>A0A0D7FFB9_9PSED</name>
<dbReference type="Proteomes" id="UP000189310">
    <property type="component" value="Unassembled WGS sequence"/>
</dbReference>
<dbReference type="STRING" id="237610.BJP27_21045"/>
<evidence type="ECO:0000313" key="3">
    <source>
        <dbReference type="EMBL" id="SCZ31681.1"/>
    </source>
</evidence>
<accession>A0A1G5N4G2</accession>
<dbReference type="OrthoDB" id="7021497at2"/>
<reference evidence="2 6" key="4">
    <citation type="submission" date="2017-01" db="EMBL/GenBank/DDBJ databases">
        <title>Pseudomonas psychrotolerans genome sequencing and assembly.</title>
        <authorList>
            <person name="Vyas B."/>
            <person name="Mayilraj S."/>
        </authorList>
    </citation>
    <scope>NUCLEOTIDE SEQUENCE [LARGE SCALE GENOMIC DNA]</scope>
    <source>
        <strain evidence="2 6">SDS18</strain>
    </source>
</reference>
<sequence>MTAFDDPQAFVNRVREQAADAERSGDIPRLLQLVNELATAFERQARSTAADNAEVARAVEEFERHEGT</sequence>
<evidence type="ECO:0000313" key="4">
    <source>
        <dbReference type="Proteomes" id="UP000078356"/>
    </source>
</evidence>
<reference evidence="1 4" key="1">
    <citation type="submission" date="2016-04" db="EMBL/GenBank/DDBJ databases">
        <title>Draft Genome Sequences of Staphylococcus capitis Strain H36, S. capitis Strain H65, S. cohnii Strain H62, S. hominis Strain H69, Mycobacterium iranicum Strain H39, Plantibacter sp. Strain H53, Pseudomonas oryzihabitans Strain H72, and Microbacterium sp. Strain H83, isolated from residential settings.</title>
        <authorList>
            <person name="Lymperopoulou D."/>
            <person name="Adams R.I."/>
            <person name="Lindow S."/>
            <person name="Coil D.A."/>
            <person name="Jospin G."/>
            <person name="Eisen J.A."/>
        </authorList>
    </citation>
    <scope>NUCLEOTIDE SEQUENCE [LARGE SCALE GENOMIC DNA]</scope>
    <source>
        <strain evidence="1 4">H72</strain>
    </source>
</reference>
<reference evidence="5" key="2">
    <citation type="submission" date="2016-10" db="EMBL/GenBank/DDBJ databases">
        <authorList>
            <person name="de Groot N.N."/>
        </authorList>
    </citation>
    <scope>NUCLEOTIDE SEQUENCE [LARGE SCALE GENOMIC DNA]</scope>
    <source>
        <strain evidence="5">DSM 15758</strain>
    </source>
</reference>
<dbReference type="Proteomes" id="UP000078356">
    <property type="component" value="Unassembled WGS sequence"/>
</dbReference>
<organism evidence="1 4">
    <name type="scientific">Pseudomonas oryzihabitans</name>
    <dbReference type="NCBI Taxonomy" id="47885"/>
    <lineage>
        <taxon>Bacteria</taxon>
        <taxon>Pseudomonadati</taxon>
        <taxon>Pseudomonadota</taxon>
        <taxon>Gammaproteobacteria</taxon>
        <taxon>Pseudomonadales</taxon>
        <taxon>Pseudomonadaceae</taxon>
        <taxon>Pseudomonas</taxon>
    </lineage>
</organism>
<dbReference type="RefSeq" id="WP_007159388.1">
    <property type="nucleotide sequence ID" value="NZ_CP044074.1"/>
</dbReference>
<dbReference type="EMBL" id="FMWB01000004">
    <property type="protein sequence ID" value="SCZ31681.1"/>
    <property type="molecule type" value="Genomic_DNA"/>
</dbReference>
<dbReference type="PATRIC" id="fig|47885.6.peg.3850"/>
<dbReference type="Proteomes" id="UP000183046">
    <property type="component" value="Unassembled WGS sequence"/>
</dbReference>
<evidence type="ECO:0000313" key="1">
    <source>
        <dbReference type="EMBL" id="OAN32387.1"/>
    </source>
</evidence>
<evidence type="ECO:0000313" key="6">
    <source>
        <dbReference type="Proteomes" id="UP000189310"/>
    </source>
</evidence>
<dbReference type="EMBL" id="LWCR01000001">
    <property type="protein sequence ID" value="OAN32387.1"/>
    <property type="molecule type" value="Genomic_DNA"/>
</dbReference>
<dbReference type="EMBL" id="MTLN01000005">
    <property type="protein sequence ID" value="ONN71618.1"/>
    <property type="molecule type" value="Genomic_DNA"/>
</dbReference>
<protein>
    <submittedName>
        <fullName evidence="1">Uncharacterized protein</fullName>
    </submittedName>
</protein>
<proteinExistence type="predicted"/>
<keyword evidence="6" id="KW-1185">Reference proteome</keyword>
<dbReference type="AlphaFoldDB" id="A0A0D7FFB9"/>
<comment type="caution">
    <text evidence="1">The sequence shown here is derived from an EMBL/GenBank/DDBJ whole genome shotgun (WGS) entry which is preliminary data.</text>
</comment>
<dbReference type="GeneID" id="57560011"/>
<accession>A0A0D7FFB9</accession>